<keyword evidence="3" id="KW-0413">Isomerase</keyword>
<feature type="chain" id="PRO_5012206361" evidence="1">
    <location>
        <begin position="24"/>
        <end position="308"/>
    </location>
</feature>
<evidence type="ECO:0000259" key="2">
    <source>
        <dbReference type="Pfam" id="PF14534"/>
    </source>
</evidence>
<evidence type="ECO:0000313" key="3">
    <source>
        <dbReference type="EMBL" id="SHH16075.1"/>
    </source>
</evidence>
<dbReference type="STRING" id="947013.SAMN04488109_2943"/>
<dbReference type="InterPro" id="IPR032710">
    <property type="entry name" value="NTF2-like_dom_sf"/>
</dbReference>
<dbReference type="Pfam" id="PF14534">
    <property type="entry name" value="DUF4440"/>
    <property type="match status" value="1"/>
</dbReference>
<name>A0A1M5QPQ4_9BACT</name>
<dbReference type="SUPFAM" id="SSF54427">
    <property type="entry name" value="NTF2-like"/>
    <property type="match status" value="2"/>
</dbReference>
<dbReference type="EMBL" id="FQWQ01000002">
    <property type="protein sequence ID" value="SHH16075.1"/>
    <property type="molecule type" value="Genomic_DNA"/>
</dbReference>
<accession>A0A1M5QPQ4</accession>
<dbReference type="GO" id="GO:0016853">
    <property type="term" value="F:isomerase activity"/>
    <property type="evidence" value="ECO:0007669"/>
    <property type="project" value="UniProtKB-KW"/>
</dbReference>
<organism evidence="3 4">
    <name type="scientific">Chryseolinea serpens</name>
    <dbReference type="NCBI Taxonomy" id="947013"/>
    <lineage>
        <taxon>Bacteria</taxon>
        <taxon>Pseudomonadati</taxon>
        <taxon>Bacteroidota</taxon>
        <taxon>Cytophagia</taxon>
        <taxon>Cytophagales</taxon>
        <taxon>Fulvivirgaceae</taxon>
        <taxon>Chryseolinea</taxon>
    </lineage>
</organism>
<dbReference type="RefSeq" id="WP_178377115.1">
    <property type="nucleotide sequence ID" value="NZ_FQWQ01000002.1"/>
</dbReference>
<dbReference type="AlphaFoldDB" id="A0A1M5QPQ4"/>
<keyword evidence="4" id="KW-1185">Reference proteome</keyword>
<gene>
    <name evidence="3" type="ORF">SAMN04488109_2943</name>
</gene>
<dbReference type="Gene3D" id="3.10.450.50">
    <property type="match status" value="2"/>
</dbReference>
<feature type="signal peptide" evidence="1">
    <location>
        <begin position="1"/>
        <end position="23"/>
    </location>
</feature>
<sequence>MTKNGFIILFAAFLNLNAPDVLAQTKVDEKTLSFLKQFTSDYNKNYLDKKPERLETYYREDVRLMPPFQRTIVGKENLVAYHKAFATRFDIQEYNRADMEVLDLGSMVSEIGMFTMKMKIKNTGKVYDLKGKYLNLWGKENGKLSLITEAWNYDHAIDFADQLKFTEIPNVDVALSPHVNINNNISFELAALNRLVEATVSQQDARIWSLFYSDDAILCHSGHVLSKGKKEVDEFLIEHCRELPIFEKLDVRNDRIDHLGNYVIEYASHIATVRNGDWSGVGVGKDLRIWRREKDGSLKIFRHIGMYD</sequence>
<dbReference type="Proteomes" id="UP000184212">
    <property type="component" value="Unassembled WGS sequence"/>
</dbReference>
<proteinExistence type="predicted"/>
<reference evidence="3 4" key="1">
    <citation type="submission" date="2016-11" db="EMBL/GenBank/DDBJ databases">
        <authorList>
            <person name="Jaros S."/>
            <person name="Januszkiewicz K."/>
            <person name="Wedrychowicz H."/>
        </authorList>
    </citation>
    <scope>NUCLEOTIDE SEQUENCE [LARGE SCALE GENOMIC DNA]</scope>
    <source>
        <strain evidence="3 4">DSM 24574</strain>
    </source>
</reference>
<evidence type="ECO:0000313" key="4">
    <source>
        <dbReference type="Proteomes" id="UP000184212"/>
    </source>
</evidence>
<protein>
    <submittedName>
        <fullName evidence="3">Ketosteroid isomerase homolog</fullName>
    </submittedName>
</protein>
<keyword evidence="1" id="KW-0732">Signal</keyword>
<feature type="domain" description="DUF4440" evidence="2">
    <location>
        <begin position="38"/>
        <end position="143"/>
    </location>
</feature>
<evidence type="ECO:0000256" key="1">
    <source>
        <dbReference type="SAM" id="SignalP"/>
    </source>
</evidence>
<dbReference type="InterPro" id="IPR027843">
    <property type="entry name" value="DUF4440"/>
</dbReference>